<dbReference type="Gene3D" id="2.40.50.100">
    <property type="match status" value="1"/>
</dbReference>
<dbReference type="InterPro" id="IPR058647">
    <property type="entry name" value="BSH_CzcB-like"/>
</dbReference>
<dbReference type="SUPFAM" id="SSF111369">
    <property type="entry name" value="HlyD-like secretion proteins"/>
    <property type="match status" value="1"/>
</dbReference>
<keyword evidence="6" id="KW-1185">Reference proteome</keyword>
<dbReference type="Pfam" id="PF25973">
    <property type="entry name" value="BSH_CzcB"/>
    <property type="match status" value="1"/>
</dbReference>
<dbReference type="EMBL" id="LT907975">
    <property type="protein sequence ID" value="SOB59816.1"/>
    <property type="molecule type" value="Genomic_DNA"/>
</dbReference>
<protein>
    <submittedName>
        <fullName evidence="5">Efflux transporter, RND family, MFP subunit</fullName>
    </submittedName>
</protein>
<gene>
    <name evidence="5" type="ORF">DPRO_2906</name>
</gene>
<organism evidence="5 6">
    <name type="scientific">Pseudodesulfovibrio profundus</name>
    <dbReference type="NCBI Taxonomy" id="57320"/>
    <lineage>
        <taxon>Bacteria</taxon>
        <taxon>Pseudomonadati</taxon>
        <taxon>Thermodesulfobacteriota</taxon>
        <taxon>Desulfovibrionia</taxon>
        <taxon>Desulfovibrionales</taxon>
        <taxon>Desulfovibrionaceae</taxon>
    </lineage>
</organism>
<evidence type="ECO:0000259" key="4">
    <source>
        <dbReference type="Pfam" id="PF25973"/>
    </source>
</evidence>
<dbReference type="GO" id="GO:0015562">
    <property type="term" value="F:efflux transmembrane transporter activity"/>
    <property type="evidence" value="ECO:0007669"/>
    <property type="project" value="TreeGrafter"/>
</dbReference>
<dbReference type="KEGG" id="pprf:DPRO_2906"/>
<proteinExistence type="inferred from homology"/>
<evidence type="ECO:0000313" key="5">
    <source>
        <dbReference type="EMBL" id="SOB59816.1"/>
    </source>
</evidence>
<dbReference type="GO" id="GO:1990281">
    <property type="term" value="C:efflux pump complex"/>
    <property type="evidence" value="ECO:0007669"/>
    <property type="project" value="TreeGrafter"/>
</dbReference>
<comment type="similarity">
    <text evidence="1">Belongs to the membrane fusion protein (MFP) (TC 8.A.1) family.</text>
</comment>
<dbReference type="PANTHER" id="PTHR30469:SF15">
    <property type="entry name" value="HLYD FAMILY OF SECRETION PROTEINS"/>
    <property type="match status" value="1"/>
</dbReference>
<name>A0A2C8FAZ8_9BACT</name>
<reference evidence="6" key="1">
    <citation type="submission" date="2017-09" db="EMBL/GenBank/DDBJ databases">
        <authorList>
            <person name="Regsiter A."/>
            <person name="William W."/>
        </authorList>
    </citation>
    <scope>NUCLEOTIDE SEQUENCE [LARGE SCALE GENOMIC DNA]</scope>
    <source>
        <strain evidence="6">500-1</strain>
    </source>
</reference>
<dbReference type="AlphaFoldDB" id="A0A2C8FAZ8"/>
<dbReference type="NCBIfam" id="TIGR01730">
    <property type="entry name" value="RND_mfp"/>
    <property type="match status" value="1"/>
</dbReference>
<dbReference type="PANTHER" id="PTHR30469">
    <property type="entry name" value="MULTIDRUG RESISTANCE PROTEIN MDTA"/>
    <property type="match status" value="1"/>
</dbReference>
<dbReference type="Proteomes" id="UP000219215">
    <property type="component" value="Chromosome DPRO"/>
</dbReference>
<dbReference type="InterPro" id="IPR006143">
    <property type="entry name" value="RND_pump_MFP"/>
</dbReference>
<dbReference type="OrthoDB" id="5318766at2"/>
<sequence length="359" mass="38484">MKNVLKYMIMVLIILGMAAPAAAQKGGEAPPSPVVVDKVITGDMAPQSEFIGTVFFTEISNVASEVTGKVIDIKVKDGQRVKKGDILVRLSSSLLDKSISRARAKMKQAKAAYESAKLESDRVSSLFKSRSVSEGEFDSKRLNAEGLLYEYEAQQAALGQLLEEAAKKVIRAPYDGIVIDVKANRGEWMSVGSVVVVTARDDEYEVVVNAPREAFGVVKPGLKVGINLGGEQLPGEVFAVVPKGDVATRTFPVKIRVENNGALAEGMEARVILPRGLGGATMIVPRDAIISFHGQQVVWAVLDGKAVSMPVYVVGYRGLQAGVKSPKLKEGMDVVIKGNERLRPGQAVAPQQAEQKNAQ</sequence>
<evidence type="ECO:0000259" key="3">
    <source>
        <dbReference type="Pfam" id="PF25954"/>
    </source>
</evidence>
<evidence type="ECO:0000313" key="6">
    <source>
        <dbReference type="Proteomes" id="UP000219215"/>
    </source>
</evidence>
<dbReference type="Gene3D" id="1.10.287.470">
    <property type="entry name" value="Helix hairpin bin"/>
    <property type="match status" value="1"/>
</dbReference>
<evidence type="ECO:0000256" key="2">
    <source>
        <dbReference type="SAM" id="SignalP"/>
    </source>
</evidence>
<keyword evidence="2" id="KW-0732">Signal</keyword>
<dbReference type="Gene3D" id="2.40.30.170">
    <property type="match status" value="1"/>
</dbReference>
<dbReference type="InterPro" id="IPR058792">
    <property type="entry name" value="Beta-barrel_RND_2"/>
</dbReference>
<evidence type="ECO:0000256" key="1">
    <source>
        <dbReference type="ARBA" id="ARBA00009477"/>
    </source>
</evidence>
<feature type="signal peptide" evidence="2">
    <location>
        <begin position="1"/>
        <end position="23"/>
    </location>
</feature>
<feature type="domain" description="CusB-like beta-barrel" evidence="3">
    <location>
        <begin position="207"/>
        <end position="273"/>
    </location>
</feature>
<accession>A0A2C8FAZ8</accession>
<dbReference type="RefSeq" id="WP_097012634.1">
    <property type="nucleotide sequence ID" value="NZ_LT907975.1"/>
</dbReference>
<feature type="domain" description="CzcB-like barrel-sandwich hybrid" evidence="4">
    <location>
        <begin position="59"/>
        <end position="195"/>
    </location>
</feature>
<feature type="chain" id="PRO_5012428847" evidence="2">
    <location>
        <begin position="24"/>
        <end position="359"/>
    </location>
</feature>
<dbReference type="Pfam" id="PF25954">
    <property type="entry name" value="Beta-barrel_RND_2"/>
    <property type="match status" value="1"/>
</dbReference>
<dbReference type="Gene3D" id="2.40.420.20">
    <property type="match status" value="1"/>
</dbReference>